<proteinExistence type="predicted"/>
<dbReference type="InterPro" id="IPR010297">
    <property type="entry name" value="DUF900_hydrolase"/>
</dbReference>
<organism evidence="1 2">
    <name type="scientific">Vibrio rumoiensis 1S-45</name>
    <dbReference type="NCBI Taxonomy" id="1188252"/>
    <lineage>
        <taxon>Bacteria</taxon>
        <taxon>Pseudomonadati</taxon>
        <taxon>Pseudomonadota</taxon>
        <taxon>Gammaproteobacteria</taxon>
        <taxon>Vibrionales</taxon>
        <taxon>Vibrionaceae</taxon>
        <taxon>Vibrio</taxon>
    </lineage>
</organism>
<accession>A0A1E5E674</accession>
<sequence>MLFITNRIPNQSARSKANRKITFNYQNTDISKWLYFCERQAKGEYIEITSVPFFAKLKGLPSETQLLFYIHGFNNNMEPEVFQRAQQLETLLNSTAPNVVKVIPIIWPCDDDATIKILDDYWDDQKAADYSGIAFARLFWKFDQWRRQLAQQQSPCIKRMNILAHSMGNRVLVSAMQHWVQDTQPGGMSQLFRNVFMVAADVENDILEQGKQGRHIVDSAKNTITYFASDDLAMPASKIANVYGKTLSRRMGMTGPEDLTKLPKRKVYEVDCDEFNNRFDFPTGHTYFLTRTDEKGTQEISPMIHHISKIIQTGRVEGGRSKFLK</sequence>
<keyword evidence="2" id="KW-1185">Reference proteome</keyword>
<dbReference type="AlphaFoldDB" id="A0A1E5E674"/>
<dbReference type="OrthoDB" id="9797755at2"/>
<evidence type="ECO:0000313" key="1">
    <source>
        <dbReference type="EMBL" id="OEF29521.1"/>
    </source>
</evidence>
<evidence type="ECO:0000313" key="2">
    <source>
        <dbReference type="Proteomes" id="UP000094070"/>
    </source>
</evidence>
<dbReference type="Pfam" id="PF05990">
    <property type="entry name" value="DUF900"/>
    <property type="match status" value="1"/>
</dbReference>
<comment type="caution">
    <text evidence="1">The sequence shown here is derived from an EMBL/GenBank/DDBJ whole genome shotgun (WGS) entry which is preliminary data.</text>
</comment>
<name>A0A1E5E674_9VIBR</name>
<reference evidence="1 2" key="1">
    <citation type="journal article" date="2012" name="Science">
        <title>Ecological populations of bacteria act as socially cohesive units of antibiotic production and resistance.</title>
        <authorList>
            <person name="Cordero O.X."/>
            <person name="Wildschutte H."/>
            <person name="Kirkup B."/>
            <person name="Proehl S."/>
            <person name="Ngo L."/>
            <person name="Hussain F."/>
            <person name="Le Roux F."/>
            <person name="Mincer T."/>
            <person name="Polz M.F."/>
        </authorList>
    </citation>
    <scope>NUCLEOTIDE SEQUENCE [LARGE SCALE GENOMIC DNA]</scope>
    <source>
        <strain evidence="1 2">1S-45</strain>
    </source>
</reference>
<evidence type="ECO:0008006" key="3">
    <source>
        <dbReference type="Google" id="ProtNLM"/>
    </source>
</evidence>
<dbReference type="RefSeq" id="WP_017026542.1">
    <property type="nucleotide sequence ID" value="NZ_AJYK02000006.1"/>
</dbReference>
<dbReference type="EMBL" id="AJYK02000006">
    <property type="protein sequence ID" value="OEF29521.1"/>
    <property type="molecule type" value="Genomic_DNA"/>
</dbReference>
<gene>
    <name evidence="1" type="ORF">A1QC_14015</name>
</gene>
<dbReference type="eggNOG" id="COG4782">
    <property type="taxonomic scope" value="Bacteria"/>
</dbReference>
<protein>
    <recommendedName>
        <fullName evidence="3">Alpha/beta hydrolase</fullName>
    </recommendedName>
</protein>
<dbReference type="Proteomes" id="UP000094070">
    <property type="component" value="Unassembled WGS sequence"/>
</dbReference>